<evidence type="ECO:0000313" key="2">
    <source>
        <dbReference type="EMBL" id="QKQ99246.1"/>
    </source>
</evidence>
<feature type="domain" description="CobQ/CobB/MinD/ParA nucleotide binding" evidence="1">
    <location>
        <begin position="4"/>
        <end position="190"/>
    </location>
</feature>
<dbReference type="KEGG" id="mten:GWK48_01505"/>
<name>A0A6N0NT14_9CREN</name>
<evidence type="ECO:0000259" key="1">
    <source>
        <dbReference type="Pfam" id="PF01656"/>
    </source>
</evidence>
<accession>A0A6N0NT14</accession>
<dbReference type="InterPro" id="IPR002586">
    <property type="entry name" value="CobQ/CobB/MinD/ParA_Nub-bd_dom"/>
</dbReference>
<dbReference type="RefSeq" id="WP_174628957.1">
    <property type="nucleotide sequence ID" value="NZ_CP049074.1"/>
</dbReference>
<dbReference type="InterPro" id="IPR027417">
    <property type="entry name" value="P-loop_NTPase"/>
</dbReference>
<dbReference type="Pfam" id="PF01656">
    <property type="entry name" value="CbiA"/>
    <property type="match status" value="1"/>
</dbReference>
<keyword evidence="3" id="KW-1185">Reference proteome</keyword>
<dbReference type="Gene3D" id="3.40.50.300">
    <property type="entry name" value="P-loop containing nucleotide triphosphate hydrolases"/>
    <property type="match status" value="1"/>
</dbReference>
<gene>
    <name evidence="2" type="ORF">GWK48_01505</name>
</gene>
<dbReference type="AlphaFoldDB" id="A0A6N0NT14"/>
<organism evidence="2 3">
    <name type="scientific">Metallosphaera tengchongensis</name>
    <dbReference type="NCBI Taxonomy" id="1532350"/>
    <lineage>
        <taxon>Archaea</taxon>
        <taxon>Thermoproteota</taxon>
        <taxon>Thermoprotei</taxon>
        <taxon>Sulfolobales</taxon>
        <taxon>Sulfolobaceae</taxon>
        <taxon>Metallosphaera</taxon>
    </lineage>
</organism>
<dbReference type="SUPFAM" id="SSF52540">
    <property type="entry name" value="P-loop containing nucleoside triphosphate hydrolases"/>
    <property type="match status" value="1"/>
</dbReference>
<reference evidence="2 3" key="1">
    <citation type="submission" date="2020-02" db="EMBL/GenBank/DDBJ databases">
        <title>Comparative genome analysis reveals the metabolism and evolution of the thermophilic archaeal genus Metallosphaera.</title>
        <authorList>
            <person name="Jiang C."/>
        </authorList>
    </citation>
    <scope>NUCLEOTIDE SEQUENCE [LARGE SCALE GENOMIC DNA]</scope>
    <source>
        <strain evidence="2 3">Ric-A</strain>
    </source>
</reference>
<sequence>MIRLAVIGAKGGVGKSTLVYDIARVLSKNYPVTIVDASTSRTISNINEIRGSLQLEHDYLVERGNLKILSLNQYLTPYVNIGKFQDIYNDIISDEEFILVDYGVHIYERAISDELFLFYTFTKKINGVVPTNFIAVSNSQNFVINSTRKLIEAYISLLMDLDESCVGKLTHFVINMVRDESNLKVDVKPLFGIVEIPFYRELSFNGFWNTEVPKEIENIAKDIESMRR</sequence>
<protein>
    <recommendedName>
        <fullName evidence="1">CobQ/CobB/MinD/ParA nucleotide binding domain-containing protein</fullName>
    </recommendedName>
</protein>
<dbReference type="OrthoDB" id="34582at2157"/>
<proteinExistence type="predicted"/>
<dbReference type="Proteomes" id="UP000509301">
    <property type="component" value="Chromosome"/>
</dbReference>
<dbReference type="GeneID" id="55640581"/>
<dbReference type="EMBL" id="CP049074">
    <property type="protein sequence ID" value="QKQ99246.1"/>
    <property type="molecule type" value="Genomic_DNA"/>
</dbReference>
<evidence type="ECO:0000313" key="3">
    <source>
        <dbReference type="Proteomes" id="UP000509301"/>
    </source>
</evidence>